<name>A0A090DNJ1_MESPL</name>
<dbReference type="EMBL" id="CCMZ01000018">
    <property type="protein sequence ID" value="CDX18008.1"/>
    <property type="molecule type" value="Genomic_DNA"/>
</dbReference>
<evidence type="ECO:0000313" key="2">
    <source>
        <dbReference type="Proteomes" id="UP000045285"/>
    </source>
</evidence>
<gene>
    <name evidence="1" type="ORF">MPL3356_250069</name>
</gene>
<dbReference type="AlphaFoldDB" id="A0A090DNJ1"/>
<organism evidence="1 2">
    <name type="scientific">Mesorhizobium plurifarium</name>
    <dbReference type="NCBI Taxonomy" id="69974"/>
    <lineage>
        <taxon>Bacteria</taxon>
        <taxon>Pseudomonadati</taxon>
        <taxon>Pseudomonadota</taxon>
        <taxon>Alphaproteobacteria</taxon>
        <taxon>Hyphomicrobiales</taxon>
        <taxon>Phyllobacteriaceae</taxon>
        <taxon>Mesorhizobium</taxon>
    </lineage>
</organism>
<sequence>MFGEQIQDLRCTKRVRTVVKSQIYTAVADAGVALTVHIPQPVGMFHWLWSVPVDCRSGRPIGR</sequence>
<keyword evidence="2" id="KW-1185">Reference proteome</keyword>
<reference evidence="2" key="1">
    <citation type="submission" date="2014-08" db="EMBL/GenBank/DDBJ databases">
        <authorList>
            <person name="Moulin L."/>
        </authorList>
    </citation>
    <scope>NUCLEOTIDE SEQUENCE [LARGE SCALE GENOMIC DNA]</scope>
</reference>
<protein>
    <submittedName>
        <fullName evidence="1">Uncharacterized protein</fullName>
    </submittedName>
</protein>
<dbReference type="Proteomes" id="UP000045285">
    <property type="component" value="Unassembled WGS sequence"/>
</dbReference>
<accession>A0A090DNJ1</accession>
<evidence type="ECO:0000313" key="1">
    <source>
        <dbReference type="EMBL" id="CDX18008.1"/>
    </source>
</evidence>
<proteinExistence type="predicted"/>